<name>A0A9P9YZG0_9MUSC</name>
<evidence type="ECO:0000256" key="2">
    <source>
        <dbReference type="ARBA" id="ARBA00023108"/>
    </source>
</evidence>
<proteinExistence type="inferred from homology"/>
<dbReference type="PANTHER" id="PTHR21448:SF0">
    <property type="entry name" value="PROTEIN PHOSPHATASE 1 REGULATORY SUBUNIT 21"/>
    <property type="match status" value="1"/>
</dbReference>
<feature type="compositionally biased region" description="Polar residues" evidence="5">
    <location>
        <begin position="1392"/>
        <end position="1405"/>
    </location>
</feature>
<evidence type="ECO:0000256" key="5">
    <source>
        <dbReference type="SAM" id="MobiDB-lite"/>
    </source>
</evidence>
<keyword evidence="1 6" id="KW-0732">Signal</keyword>
<dbReference type="InterPro" id="IPR040024">
    <property type="entry name" value="PPP1R21"/>
</dbReference>
<reference evidence="8" key="1">
    <citation type="journal article" date="2023" name="Genome Biol. Evol.">
        <title>Long-read-based Genome Assembly of Drosophila gunungcola Reveals Fewer Chemosensory Genes in Flower-breeding Species.</title>
        <authorList>
            <person name="Negi A."/>
            <person name="Liao B.Y."/>
            <person name="Yeh S.D."/>
        </authorList>
    </citation>
    <scope>NUCLEOTIDE SEQUENCE</scope>
    <source>
        <strain evidence="8">Sukarami</strain>
    </source>
</reference>
<feature type="region of interest" description="Disordered" evidence="5">
    <location>
        <begin position="2199"/>
        <end position="2243"/>
    </location>
</feature>
<feature type="compositionally biased region" description="Polar residues" evidence="5">
    <location>
        <begin position="2212"/>
        <end position="2229"/>
    </location>
</feature>
<protein>
    <recommendedName>
        <fullName evidence="7">Protein phosphatase 1 regulatory subunit 21 N-terminal domain-containing protein</fullName>
    </recommendedName>
</protein>
<feature type="compositionally biased region" description="Basic and acidic residues" evidence="5">
    <location>
        <begin position="1597"/>
        <end position="1608"/>
    </location>
</feature>
<comment type="caution">
    <text evidence="8">The sequence shown here is derived from an EMBL/GenBank/DDBJ whole genome shotgun (WGS) entry which is preliminary data.</text>
</comment>
<feature type="coiled-coil region" evidence="4">
    <location>
        <begin position="508"/>
        <end position="570"/>
    </location>
</feature>
<dbReference type="InterPro" id="IPR038606">
    <property type="entry name" value="To_sf"/>
</dbReference>
<feature type="signal peptide" evidence="6">
    <location>
        <begin position="1"/>
        <end position="16"/>
    </location>
</feature>
<dbReference type="SMART" id="SM01254">
    <property type="entry name" value="KLRAQ"/>
    <property type="match status" value="1"/>
</dbReference>
<accession>A0A9P9YZG0</accession>
<evidence type="ECO:0000256" key="3">
    <source>
        <dbReference type="ARBA" id="ARBA00060902"/>
    </source>
</evidence>
<dbReference type="Proteomes" id="UP001059596">
    <property type="component" value="Chromosome 3R"/>
</dbReference>
<feature type="region of interest" description="Disordered" evidence="5">
    <location>
        <begin position="1695"/>
        <end position="1758"/>
    </location>
</feature>
<feature type="coiled-coil region" evidence="4">
    <location>
        <begin position="343"/>
        <end position="395"/>
    </location>
</feature>
<dbReference type="Pfam" id="PF06585">
    <property type="entry name" value="JHBP"/>
    <property type="match status" value="1"/>
</dbReference>
<sequence length="2243" mass="252144">MSKYTLLLLLLIAAVAQELTVSAAQDLPEGFPKCKRDANFDKCLVDAVNVAIQLLKPGNKEFGIPPLEPLTVKKLVIDAGNAPINLRQALKNVKVHDMISTSKIQRYRTDLEKHLIICDSRTDRIEMIGDYEMSGRILLLPITGHGKANVTLINTKIEHRLIGEPFERDGVKYMRLKDYRVAFDPKRVSTPPPDTPDCREPAWMAEKLVAMEGTVPEAKYQKLATEYSKLRAQATVLKKAVLEEQSKEASLREQLQQYATSLRRTEQEVDSLGFRNKQLESRVSQLQQEISPKKKDKDSGGRRGLQGNNRQEADAPSDAAQEALIFEELQKKIMENAQLTSLIDDKQQDLLLHTERIAFLEQKLEKRISDQNELEKRLRKEVDTLQHRNSELETKLVDAASMLGSEDAISATGSDNTPLHNLQQQANSNQLTSEDRLALLEKEAAHWRAQFEVAKLHQAFVSNPNKDLSACSCSTAAAGVTRARDSLHDPPDPPSKEQLIYSVFSKKFEDLMRLKVQAESKLRSYELEAQHLQNCLENATHELKNKDDQLASLGGALQMLEEELMALQMTVNGKFGANLRKPVSRLEDPERVRKDLESQRRITRLQQSNHLARKIREEVAAEKKRQIDKLEEVKQKELNAWREHVLVKKHQDYRSAIFEVGAAHRAAREENQLIEQQRQEKSEKIQRSGKASVELRAPNGMNLNVEGRATAGTQTPMVEEKENRLTSGCHKPCCQGKRKRTTSCGCATTEEEDVDSSEDDASILLSQNVDIDETISETTNHPEGLEINDRFIQANRKFSHVVRPSEDEGQRRPRFTQISDLVRKSVTTTTIRTEPDPHPSVPAPPSPTKSLPRSPKKTSECVEATAPVAAARKSPTKAATGSPKKSVTASRQQQPAKRTVLKTNPAPAKVIDAGIRRVTSIQEPCPVQETPRNLQAIPEQNMPVMPNPQMTHCYNVPPVQPYMHPFSQQPMQPYAMPYSMPFPMQPQYPQPHPITATHSTVSTTTFVMSSRQDPKTTQSGRVQFYDHGNKYHRTYDAPTQSVQCNEKDASQLTAMDHARIENQLRDLREHELDKLRKISNDRGQKALEREQVRRDCAELTEKLDALTQQQPQLLPSDANIIPSHRFADAAARREQKMNEAMEEMLLRPAIITCPEVRIKPTPPNTTRSQSNGATAINVGEPPVQMGRDNLGSTESCCSILLDYVDDQSKQLRSDLKAEQSNSLKSMRLRSLLERIEKIRGHLLEELKSGESVGSKGDNAQEMINTIRQERADILSERTKTLNERESDLQQKEAILEQRLRKFYKETKSKKSSEGDQAKPSAREDRPLEIIIKVKSDGTVKQYVPRSKSKAKTMAGAIESEKEVPPGTTELTPREPPAKQPEKENGKRPLPENQRQNSIDSNSTAYRSLPPVSYRSFNPGMGSMPSPPSAPVPAPLHPIVAQYINRLLGMTRHNIEEMGVSSSDVTTPSASIINSSRNISPCVDAETEGTLRDQDDEYVVNEQRMERVQTFIADNRSFINDLEDSIRCQQQLQKEQQDKERSMQAFDQIWNKRLAKNFEDCQSKNKEREQRTEKIPTQGERKNGQREKQKVSTQAEKNNARALDERENQQRSNAQPKRTVTQQSPGGKSLGLPTSGKTTSRIVAEKPKSQSTSEESSTRHMERYAQLTENCTQRIAELTDLITKVREEKQRLVEVTLTSNSDGERQSTEYFDLPTGQQQTRCRTLSDRSDSQTPSTSEALPLQKHKPTAASRDSGIADSRPITAQGQVNVDAEPISLGSYTQSNTARGRMKAPPATIRRYSPQLNAEDLAHELSTITEVETPGQSHIVAATPVPKPFPSFDQYAKELQLDLARMDADQSQRLQSEFNELIQVINQRNVGSDYREFPSINAYLHNMTSTRIHLEIGQDHDQATVSPGELMRQLRVVNDNMQDFPKRREYMEKLLAKLPADQRQLIDSASIEQDSSDSFNVEEELRQRNILKNSFRRGNATDTTLTGQQEVASSTRRESVAPETNDQPNESGIDPLSGSNLSSDGDQRGRRWRVTLQQREQQADELCSSTNTSSPERRPRRPRLRGGENNSHRSKDDSRVQDASQLGRSLNLREFLTRELLKNHVHTGETTESSVESLRGHFLKSVLHSLSPSSNTQTPGVGMSHATGATGVTNDRQKTSTPVGSFLSIPDKSGSVQSLGSQLFSGESHISLVHYPDGTPPIPYEQQSKQSTNQTRQSSGQIVSGVRSSHRKSPRK</sequence>
<gene>
    <name evidence="8" type="ORF">M5D96_001886</name>
</gene>
<feature type="compositionally biased region" description="Polar residues" evidence="5">
    <location>
        <begin position="2157"/>
        <end position="2170"/>
    </location>
</feature>
<feature type="compositionally biased region" description="Pro residues" evidence="5">
    <location>
        <begin position="838"/>
        <end position="847"/>
    </location>
</feature>
<evidence type="ECO:0000256" key="6">
    <source>
        <dbReference type="SAM" id="SignalP"/>
    </source>
</evidence>
<feature type="region of interest" description="Disordered" evidence="5">
    <location>
        <begin position="1305"/>
        <end position="1408"/>
    </location>
</feature>
<dbReference type="FunFam" id="3.15.10.30:FF:000001">
    <property type="entry name" value="Takeout-like protein 1"/>
    <property type="match status" value="1"/>
</dbReference>
<feature type="region of interest" description="Disordered" evidence="5">
    <location>
        <begin position="822"/>
        <end position="900"/>
    </location>
</feature>
<feature type="chain" id="PRO_5040160203" description="Protein phosphatase 1 regulatory subunit 21 N-terminal domain-containing protein" evidence="6">
    <location>
        <begin position="17"/>
        <end position="2243"/>
    </location>
</feature>
<keyword evidence="4" id="KW-0175">Coiled coil</keyword>
<feature type="region of interest" description="Disordered" evidence="5">
    <location>
        <begin position="283"/>
        <end position="318"/>
    </location>
</feature>
<feature type="compositionally biased region" description="Basic and acidic residues" evidence="5">
    <location>
        <begin position="1305"/>
        <end position="1337"/>
    </location>
</feature>
<dbReference type="InterPro" id="IPR010562">
    <property type="entry name" value="Haemolymph_juvenile_hormone-bd"/>
</dbReference>
<evidence type="ECO:0000313" key="8">
    <source>
        <dbReference type="EMBL" id="KAI8045703.1"/>
    </source>
</evidence>
<keyword evidence="2" id="KW-0090">Biological rhythms</keyword>
<feature type="compositionally biased region" description="Polar residues" evidence="5">
    <location>
        <begin position="1609"/>
        <end position="1625"/>
    </location>
</feature>
<evidence type="ECO:0000256" key="4">
    <source>
        <dbReference type="SAM" id="Coils"/>
    </source>
</evidence>
<feature type="compositionally biased region" description="Polar residues" evidence="5">
    <location>
        <begin position="1987"/>
        <end position="2001"/>
    </location>
</feature>
<feature type="region of interest" description="Disordered" evidence="5">
    <location>
        <begin position="2136"/>
        <end position="2179"/>
    </location>
</feature>
<dbReference type="GO" id="GO:0007623">
    <property type="term" value="P:circadian rhythm"/>
    <property type="evidence" value="ECO:0007669"/>
    <property type="project" value="UniProtKB-ARBA"/>
</dbReference>
<feature type="domain" description="Protein phosphatase 1 regulatory subunit 21 N-terminal" evidence="7">
    <location>
        <begin position="221"/>
        <end position="329"/>
    </location>
</feature>
<feature type="compositionally biased region" description="Basic and acidic residues" evidence="5">
    <location>
        <begin position="291"/>
        <end position="301"/>
    </location>
</feature>
<feature type="region of interest" description="Disordered" evidence="5">
    <location>
        <begin position="1979"/>
        <end position="2093"/>
    </location>
</feature>
<dbReference type="SMART" id="SM00700">
    <property type="entry name" value="JHBP"/>
    <property type="match status" value="1"/>
</dbReference>
<feature type="compositionally biased region" description="Basic and acidic residues" evidence="5">
    <location>
        <begin position="1559"/>
        <end position="1589"/>
    </location>
</feature>
<dbReference type="GO" id="GO:0005769">
    <property type="term" value="C:early endosome"/>
    <property type="evidence" value="ECO:0007669"/>
    <property type="project" value="TreeGrafter"/>
</dbReference>
<feature type="compositionally biased region" description="Polar residues" evidence="5">
    <location>
        <begin position="877"/>
        <end position="896"/>
    </location>
</feature>
<dbReference type="GO" id="GO:0016020">
    <property type="term" value="C:membrane"/>
    <property type="evidence" value="ECO:0007669"/>
    <property type="project" value="TreeGrafter"/>
</dbReference>
<feature type="compositionally biased region" description="Basic and acidic residues" evidence="5">
    <location>
        <begin position="2077"/>
        <end position="2087"/>
    </location>
</feature>
<dbReference type="Pfam" id="PF10205">
    <property type="entry name" value="KLRAQ"/>
    <property type="match status" value="1"/>
</dbReference>
<feature type="compositionally biased region" description="Polar residues" evidence="5">
    <location>
        <begin position="1164"/>
        <end position="1174"/>
    </location>
</feature>
<dbReference type="PANTHER" id="PTHR21448">
    <property type="entry name" value="SMOOTH MUSCLE MYOSIN HEAVY CHAIN-RELATED"/>
    <property type="match status" value="1"/>
</dbReference>
<dbReference type="Gene3D" id="3.15.10.30">
    <property type="entry name" value="Haemolymph juvenile hormone binding protein"/>
    <property type="match status" value="1"/>
</dbReference>
<dbReference type="InterPro" id="IPR019343">
    <property type="entry name" value="PPP1R21_N"/>
</dbReference>
<feature type="compositionally biased region" description="Polar residues" evidence="5">
    <location>
        <begin position="2136"/>
        <end position="2146"/>
    </location>
</feature>
<evidence type="ECO:0000256" key="1">
    <source>
        <dbReference type="ARBA" id="ARBA00022729"/>
    </source>
</evidence>
<keyword evidence="9" id="KW-1185">Reference proteome</keyword>
<feature type="region of interest" description="Disordered" evidence="5">
    <location>
        <begin position="1559"/>
        <end position="1660"/>
    </location>
</feature>
<feature type="compositionally biased region" description="Basic and acidic residues" evidence="5">
    <location>
        <begin position="1371"/>
        <end position="1389"/>
    </location>
</feature>
<evidence type="ECO:0000259" key="7">
    <source>
        <dbReference type="SMART" id="SM01254"/>
    </source>
</evidence>
<comment type="similarity">
    <text evidence="3">Belongs to the TO family.</text>
</comment>
<dbReference type="EMBL" id="JAMKOV010000001">
    <property type="protein sequence ID" value="KAI8045703.1"/>
    <property type="molecule type" value="Genomic_DNA"/>
</dbReference>
<feature type="region of interest" description="Disordered" evidence="5">
    <location>
        <begin position="1161"/>
        <end position="1183"/>
    </location>
</feature>
<organism evidence="8 9">
    <name type="scientific">Drosophila gunungcola</name>
    <name type="common">fruit fly</name>
    <dbReference type="NCBI Taxonomy" id="103775"/>
    <lineage>
        <taxon>Eukaryota</taxon>
        <taxon>Metazoa</taxon>
        <taxon>Ecdysozoa</taxon>
        <taxon>Arthropoda</taxon>
        <taxon>Hexapoda</taxon>
        <taxon>Insecta</taxon>
        <taxon>Pterygota</taxon>
        <taxon>Neoptera</taxon>
        <taxon>Endopterygota</taxon>
        <taxon>Diptera</taxon>
        <taxon>Brachycera</taxon>
        <taxon>Muscomorpha</taxon>
        <taxon>Ephydroidea</taxon>
        <taxon>Drosophilidae</taxon>
        <taxon>Drosophila</taxon>
        <taxon>Sophophora</taxon>
    </lineage>
</organism>
<evidence type="ECO:0000313" key="9">
    <source>
        <dbReference type="Proteomes" id="UP001059596"/>
    </source>
</evidence>